<dbReference type="STRING" id="2656787.A0A370TKY5"/>
<dbReference type="Pfam" id="PF00106">
    <property type="entry name" value="adh_short"/>
    <property type="match status" value="1"/>
</dbReference>
<gene>
    <name evidence="3" type="ORF">BP5553_06795</name>
</gene>
<reference evidence="3 4" key="1">
    <citation type="journal article" date="2018" name="IMA Fungus">
        <title>IMA Genome-F 9: Draft genome sequence of Annulohypoxylon stygium, Aspergillus mulundensis, Berkeleyomyces basicola (syn. Thielaviopsis basicola), Ceratocystis smalleyi, two Cercospora beticola strains, Coleophoma cylindrospora, Fusarium fracticaudum, Phialophora cf. hyalina, and Morchella septimelata.</title>
        <authorList>
            <person name="Wingfield B.D."/>
            <person name="Bills G.F."/>
            <person name="Dong Y."/>
            <person name="Huang W."/>
            <person name="Nel W.J."/>
            <person name="Swalarsk-Parry B.S."/>
            <person name="Vaghefi N."/>
            <person name="Wilken P.M."/>
            <person name="An Z."/>
            <person name="de Beer Z.W."/>
            <person name="De Vos L."/>
            <person name="Chen L."/>
            <person name="Duong T.A."/>
            <person name="Gao Y."/>
            <person name="Hammerbacher A."/>
            <person name="Kikkert J.R."/>
            <person name="Li Y."/>
            <person name="Li H."/>
            <person name="Li K."/>
            <person name="Li Q."/>
            <person name="Liu X."/>
            <person name="Ma X."/>
            <person name="Naidoo K."/>
            <person name="Pethybridge S.J."/>
            <person name="Sun J."/>
            <person name="Steenkamp E.T."/>
            <person name="van der Nest M.A."/>
            <person name="van Wyk S."/>
            <person name="Wingfield M.J."/>
            <person name="Xiong C."/>
            <person name="Yue Q."/>
            <person name="Zhang X."/>
        </authorList>
    </citation>
    <scope>NUCLEOTIDE SEQUENCE [LARGE SCALE GENOMIC DNA]</scope>
    <source>
        <strain evidence="3 4">BP 5553</strain>
    </source>
</reference>
<comment type="similarity">
    <text evidence="1">Belongs to the short-chain dehydrogenases/reductases (SDR) family.</text>
</comment>
<comment type="caution">
    <text evidence="3">The sequence shown here is derived from an EMBL/GenBank/DDBJ whole genome shotgun (WGS) entry which is preliminary data.</text>
</comment>
<dbReference type="GeneID" id="43599644"/>
<dbReference type="GO" id="GO:0005737">
    <property type="term" value="C:cytoplasm"/>
    <property type="evidence" value="ECO:0007669"/>
    <property type="project" value="TreeGrafter"/>
</dbReference>
<keyword evidence="4" id="KW-1185">Reference proteome</keyword>
<dbReference type="GO" id="GO:0016616">
    <property type="term" value="F:oxidoreductase activity, acting on the CH-OH group of donors, NAD or NADP as acceptor"/>
    <property type="evidence" value="ECO:0007669"/>
    <property type="project" value="TreeGrafter"/>
</dbReference>
<dbReference type="InterPro" id="IPR036291">
    <property type="entry name" value="NAD(P)-bd_dom_sf"/>
</dbReference>
<dbReference type="PRINTS" id="PR00081">
    <property type="entry name" value="GDHRDH"/>
</dbReference>
<protein>
    <recommendedName>
        <fullName evidence="5">NAD(P)-binding protein</fullName>
    </recommendedName>
</protein>
<dbReference type="EMBL" id="NPIC01000005">
    <property type="protein sequence ID" value="RDL36183.1"/>
    <property type="molecule type" value="Genomic_DNA"/>
</dbReference>
<accession>A0A370TKY5</accession>
<dbReference type="PANTHER" id="PTHR44229">
    <property type="entry name" value="15-HYDROXYPROSTAGLANDIN DEHYDROGENASE [NAD(+)]"/>
    <property type="match status" value="1"/>
</dbReference>
<dbReference type="Gene3D" id="3.40.50.720">
    <property type="entry name" value="NAD(P)-binding Rossmann-like Domain"/>
    <property type="match status" value="1"/>
</dbReference>
<sequence length="270" mass="28483">MAGNSKSIIVTGGLSGIGLAEVTLMSSASNKIAVLDISPTLASSVLIDLRSKFPQTTFLFKKADVSSWDEQAAAFEEVHKEFGSIDVVFANAGVSEIGEFLERSEDASAGPTKPNLKTLDIDLSGLLYTVRLAVHYMRKNATSEKGSIICTASNAGIYAFPAAPMYGVAKHGVVGAVRSLAEPLSKEGIRINGICPNVIRTGLASDHLFEAMQLTPMQTALDAIEAFLNDSAMTGGTAEISGEKFTLREAPAFIDDITAKNFVVFGEKGA</sequence>
<dbReference type="PANTHER" id="PTHR44229:SF4">
    <property type="entry name" value="15-HYDROXYPROSTAGLANDIN DEHYDROGENASE [NAD(+)]"/>
    <property type="match status" value="1"/>
</dbReference>
<evidence type="ECO:0000313" key="3">
    <source>
        <dbReference type="EMBL" id="RDL36183.1"/>
    </source>
</evidence>
<dbReference type="AlphaFoldDB" id="A0A370TKY5"/>
<keyword evidence="2" id="KW-0560">Oxidoreductase</keyword>
<organism evidence="3 4">
    <name type="scientific">Venustampulla echinocandica</name>
    <dbReference type="NCBI Taxonomy" id="2656787"/>
    <lineage>
        <taxon>Eukaryota</taxon>
        <taxon>Fungi</taxon>
        <taxon>Dikarya</taxon>
        <taxon>Ascomycota</taxon>
        <taxon>Pezizomycotina</taxon>
        <taxon>Leotiomycetes</taxon>
        <taxon>Helotiales</taxon>
        <taxon>Pleuroascaceae</taxon>
        <taxon>Venustampulla</taxon>
    </lineage>
</organism>
<dbReference type="InterPro" id="IPR002347">
    <property type="entry name" value="SDR_fam"/>
</dbReference>
<dbReference type="OrthoDB" id="37659at2759"/>
<dbReference type="Proteomes" id="UP000254866">
    <property type="component" value="Unassembled WGS sequence"/>
</dbReference>
<proteinExistence type="inferred from homology"/>
<name>A0A370TKY5_9HELO</name>
<evidence type="ECO:0000256" key="2">
    <source>
        <dbReference type="ARBA" id="ARBA00023002"/>
    </source>
</evidence>
<evidence type="ECO:0000256" key="1">
    <source>
        <dbReference type="ARBA" id="ARBA00006484"/>
    </source>
</evidence>
<evidence type="ECO:0000313" key="4">
    <source>
        <dbReference type="Proteomes" id="UP000254866"/>
    </source>
</evidence>
<evidence type="ECO:0008006" key="5">
    <source>
        <dbReference type="Google" id="ProtNLM"/>
    </source>
</evidence>
<dbReference type="RefSeq" id="XP_031868839.1">
    <property type="nucleotide sequence ID" value="XM_032015418.1"/>
</dbReference>
<dbReference type="SUPFAM" id="SSF51735">
    <property type="entry name" value="NAD(P)-binding Rossmann-fold domains"/>
    <property type="match status" value="1"/>
</dbReference>